<dbReference type="Gene3D" id="3.30.200.20">
    <property type="entry name" value="Phosphorylase Kinase, domain 1"/>
    <property type="match status" value="1"/>
</dbReference>
<feature type="domain" description="Aminoglycoside phosphotransferase" evidence="1">
    <location>
        <begin position="146"/>
        <end position="280"/>
    </location>
</feature>
<dbReference type="GeneID" id="83184970"/>
<dbReference type="EMBL" id="JAPQKR010000016">
    <property type="protein sequence ID" value="KAJ5191628.1"/>
    <property type="molecule type" value="Genomic_DNA"/>
</dbReference>
<name>A0A9W9J7R3_9EURO</name>
<dbReference type="Pfam" id="PF01636">
    <property type="entry name" value="APH"/>
    <property type="match status" value="1"/>
</dbReference>
<dbReference type="Gene3D" id="3.90.1200.10">
    <property type="match status" value="1"/>
</dbReference>
<evidence type="ECO:0000259" key="1">
    <source>
        <dbReference type="Pfam" id="PF01636"/>
    </source>
</evidence>
<keyword evidence="3" id="KW-1185">Reference proteome</keyword>
<organism evidence="2 3">
    <name type="scientific">Penicillium cinerascens</name>
    <dbReference type="NCBI Taxonomy" id="70096"/>
    <lineage>
        <taxon>Eukaryota</taxon>
        <taxon>Fungi</taxon>
        <taxon>Dikarya</taxon>
        <taxon>Ascomycota</taxon>
        <taxon>Pezizomycotina</taxon>
        <taxon>Eurotiomycetes</taxon>
        <taxon>Eurotiomycetidae</taxon>
        <taxon>Eurotiales</taxon>
        <taxon>Aspergillaceae</taxon>
        <taxon>Penicillium</taxon>
    </lineage>
</organism>
<sequence>MADPKTTIEIQRELLLWLRDTPYACSSLEALSGGSTNFVFRARLFKSLQEGTRDVIVKHGEGHMAVAPENKLSADRLQMETECLRSLASFHFTLHHERELQFTIKTPQCYFFHERTNNQIQEYVLGAIDLKRYALKNFSSPTAEHLRPKCHFLGKALAQYITAFHNGVPPAVNERKFLATLELNQDMRDLNYMINYDWLVQRIEDFPDVLNEARDIFVQVNEMAKKELEDGSPGLVPVHGDFWTGNVLLEDTPLEGEKETAIFVVDWEMAHLGVPAFDHGEMIGEMYALWLYKQIDAGLWMVQGYAEGLREQTESHAWRTILQVGIHLLSFGTIAPGWGTSEQIEQVAKLGKEIIVNSWTKDSEWIRNSELACLFAHVHHSPETRRGS</sequence>
<dbReference type="AlphaFoldDB" id="A0A9W9J7R3"/>
<proteinExistence type="predicted"/>
<dbReference type="OrthoDB" id="25129at2759"/>
<accession>A0A9W9J7R3</accession>
<reference evidence="2" key="2">
    <citation type="journal article" date="2023" name="IMA Fungus">
        <title>Comparative genomic study of the Penicillium genus elucidates a diverse pangenome and 15 lateral gene transfer events.</title>
        <authorList>
            <person name="Petersen C."/>
            <person name="Sorensen T."/>
            <person name="Nielsen M.R."/>
            <person name="Sondergaard T.E."/>
            <person name="Sorensen J.L."/>
            <person name="Fitzpatrick D.A."/>
            <person name="Frisvad J.C."/>
            <person name="Nielsen K.L."/>
        </authorList>
    </citation>
    <scope>NUCLEOTIDE SEQUENCE</scope>
    <source>
        <strain evidence="2">IBT 15544</strain>
    </source>
</reference>
<evidence type="ECO:0000313" key="2">
    <source>
        <dbReference type="EMBL" id="KAJ5191628.1"/>
    </source>
</evidence>
<dbReference type="InterPro" id="IPR002575">
    <property type="entry name" value="Aminoglycoside_PTrfase"/>
</dbReference>
<protein>
    <recommendedName>
        <fullName evidence="1">Aminoglycoside phosphotransferase domain-containing protein</fullName>
    </recommendedName>
</protein>
<dbReference type="SUPFAM" id="SSF56112">
    <property type="entry name" value="Protein kinase-like (PK-like)"/>
    <property type="match status" value="1"/>
</dbReference>
<evidence type="ECO:0000313" key="3">
    <source>
        <dbReference type="Proteomes" id="UP001150904"/>
    </source>
</evidence>
<gene>
    <name evidence="2" type="ORF">N7498_010613</name>
</gene>
<reference evidence="2" key="1">
    <citation type="submission" date="2022-12" db="EMBL/GenBank/DDBJ databases">
        <authorList>
            <person name="Petersen C."/>
        </authorList>
    </citation>
    <scope>NUCLEOTIDE SEQUENCE</scope>
    <source>
        <strain evidence="2">IBT 15544</strain>
    </source>
</reference>
<comment type="caution">
    <text evidence="2">The sequence shown here is derived from an EMBL/GenBank/DDBJ whole genome shotgun (WGS) entry which is preliminary data.</text>
</comment>
<dbReference type="RefSeq" id="XP_058304568.1">
    <property type="nucleotide sequence ID" value="XM_058457669.1"/>
</dbReference>
<dbReference type="InterPro" id="IPR011009">
    <property type="entry name" value="Kinase-like_dom_sf"/>
</dbReference>
<dbReference type="Proteomes" id="UP001150904">
    <property type="component" value="Unassembled WGS sequence"/>
</dbReference>